<dbReference type="Proteomes" id="UP000018680">
    <property type="component" value="Chromosome"/>
</dbReference>
<dbReference type="RefSeq" id="WP_024267812.1">
    <property type="nucleotide sequence ID" value="NC_023035.1"/>
</dbReference>
<evidence type="ECO:0000259" key="1">
    <source>
        <dbReference type="Pfam" id="PF01764"/>
    </source>
</evidence>
<proteinExistence type="predicted"/>
<dbReference type="InterPro" id="IPR029058">
    <property type="entry name" value="AB_hydrolase_fold"/>
</dbReference>
<dbReference type="SUPFAM" id="SSF53474">
    <property type="entry name" value="alpha/beta-Hydrolases"/>
    <property type="match status" value="1"/>
</dbReference>
<dbReference type="Pfam" id="PF01764">
    <property type="entry name" value="Lipase_3"/>
    <property type="match status" value="1"/>
</dbReference>
<dbReference type="AlphaFoldDB" id="V5WGC7"/>
<feature type="domain" description="Fungal lipase-type" evidence="1">
    <location>
        <begin position="127"/>
        <end position="252"/>
    </location>
</feature>
<dbReference type="InterPro" id="IPR051218">
    <property type="entry name" value="Sec_MonoDiacylglyc_Lipase"/>
</dbReference>
<keyword evidence="3" id="KW-1185">Reference proteome</keyword>
<dbReference type="InterPro" id="IPR002921">
    <property type="entry name" value="Fungal_lipase-type"/>
</dbReference>
<sequence>MNYLAVSREQEARHVRLLNRAGAWCGSAYDDRTSWLMACMAELAYVKFNPGLLSDPVSEELVSRLEGRVKKMSRGKFRKFLQDQNYDHRAQEALLRESLGKLGFTLEGTFDTEGIQAFLARWDDRLVLSFRGTELDVFRDIKRNLRVSDMAREGDTRLHRGFLEGVQAVQYQIEQMLKSNGNRDLPLFITGHSQGGALAAIAAGRIQHAGGIAACYSFGAPRFSNMFWVRNLKTPLYRVVNAADAVPLLPPRREIVFILAWFVKLIPSSGDDLHEKLISALGQYSHVGDMRYLSNCPAAEYGGVRLLHHTSTLYRLKAAFTMLRSPKIFLRDHSIRIYREKLLVIAERRLSDGAGDQ</sequence>
<gene>
    <name evidence="2" type="ORF">L21SP2_1495</name>
</gene>
<protein>
    <submittedName>
        <fullName evidence="2">Lipase family protein</fullName>
    </submittedName>
</protein>
<dbReference type="EMBL" id="CP006939">
    <property type="protein sequence ID" value="AHC14892.1"/>
    <property type="molecule type" value="Genomic_DNA"/>
</dbReference>
<dbReference type="HOGENOM" id="CLU_032957_4_2_12"/>
<dbReference type="PANTHER" id="PTHR45856">
    <property type="entry name" value="ALPHA/BETA-HYDROLASES SUPERFAMILY PROTEIN"/>
    <property type="match status" value="1"/>
</dbReference>
<dbReference type="eggNOG" id="COG3675">
    <property type="taxonomic scope" value="Bacteria"/>
</dbReference>
<evidence type="ECO:0000313" key="2">
    <source>
        <dbReference type="EMBL" id="AHC14892.1"/>
    </source>
</evidence>
<dbReference type="PANTHER" id="PTHR45856:SF24">
    <property type="entry name" value="FUNGAL LIPASE-LIKE DOMAIN-CONTAINING PROTEIN"/>
    <property type="match status" value="1"/>
</dbReference>
<dbReference type="STRING" id="1307761.L21SP2_1495"/>
<organism evidence="2 3">
    <name type="scientific">Salinispira pacifica</name>
    <dbReference type="NCBI Taxonomy" id="1307761"/>
    <lineage>
        <taxon>Bacteria</taxon>
        <taxon>Pseudomonadati</taxon>
        <taxon>Spirochaetota</taxon>
        <taxon>Spirochaetia</taxon>
        <taxon>Spirochaetales</taxon>
        <taxon>Spirochaetaceae</taxon>
        <taxon>Salinispira</taxon>
    </lineage>
</organism>
<reference evidence="2 3" key="1">
    <citation type="journal article" date="2015" name="Stand. Genomic Sci.">
        <title>Complete genome sequence and description of Salinispira pacifica gen. nov., sp. nov., a novel spirochaete isolated form a hypersaline microbial mat.</title>
        <authorList>
            <person name="Ben Hania W."/>
            <person name="Joseph M."/>
            <person name="Schumann P."/>
            <person name="Bunk B."/>
            <person name="Fiebig A."/>
            <person name="Sproer C."/>
            <person name="Klenk H.P."/>
            <person name="Fardeau M.L."/>
            <person name="Spring S."/>
        </authorList>
    </citation>
    <scope>NUCLEOTIDE SEQUENCE [LARGE SCALE GENOMIC DNA]</scope>
    <source>
        <strain evidence="2 3">L21-RPul-D2</strain>
    </source>
</reference>
<dbReference type="KEGG" id="slr:L21SP2_1495"/>
<dbReference type="Gene3D" id="3.40.50.1820">
    <property type="entry name" value="alpha/beta hydrolase"/>
    <property type="match status" value="1"/>
</dbReference>
<evidence type="ECO:0000313" key="3">
    <source>
        <dbReference type="Proteomes" id="UP000018680"/>
    </source>
</evidence>
<accession>V5WGC7</accession>
<name>V5WGC7_9SPIO</name>
<dbReference type="GO" id="GO:0006629">
    <property type="term" value="P:lipid metabolic process"/>
    <property type="evidence" value="ECO:0007669"/>
    <property type="project" value="InterPro"/>
</dbReference>